<dbReference type="Proteomes" id="UP000187406">
    <property type="component" value="Unassembled WGS sequence"/>
</dbReference>
<evidence type="ECO:0000256" key="4">
    <source>
        <dbReference type="SAM" id="Phobius"/>
    </source>
</evidence>
<feature type="repeat" description="PPR" evidence="3">
    <location>
        <begin position="193"/>
        <end position="228"/>
    </location>
</feature>
<keyword evidence="4" id="KW-0472">Membrane</keyword>
<name>A0A1Q3BKH2_CEPFO</name>
<evidence type="ECO:0000256" key="3">
    <source>
        <dbReference type="PROSITE-ProRule" id="PRU00708"/>
    </source>
</evidence>
<feature type="repeat" description="PPR" evidence="3">
    <location>
        <begin position="229"/>
        <end position="263"/>
    </location>
</feature>
<feature type="repeat" description="PPR" evidence="3">
    <location>
        <begin position="334"/>
        <end position="368"/>
    </location>
</feature>
<dbReference type="InParanoid" id="A0A1Q3BKH2"/>
<dbReference type="Pfam" id="PF13812">
    <property type="entry name" value="PPR_3"/>
    <property type="match status" value="1"/>
</dbReference>
<dbReference type="EMBL" id="BDDD01000632">
    <property type="protein sequence ID" value="GAV68475.1"/>
    <property type="molecule type" value="Genomic_DNA"/>
</dbReference>
<comment type="similarity">
    <text evidence="1">Belongs to the PPR family. P subfamily.</text>
</comment>
<feature type="repeat" description="PPR" evidence="3">
    <location>
        <begin position="679"/>
        <end position="713"/>
    </location>
</feature>
<accession>A0A1Q3BKH2</accession>
<keyword evidence="6" id="KW-1185">Reference proteome</keyword>
<evidence type="ECO:0000256" key="2">
    <source>
        <dbReference type="ARBA" id="ARBA00022737"/>
    </source>
</evidence>
<dbReference type="InterPro" id="IPR011990">
    <property type="entry name" value="TPR-like_helical_dom_sf"/>
</dbReference>
<evidence type="ECO:0000256" key="1">
    <source>
        <dbReference type="ARBA" id="ARBA00007626"/>
    </source>
</evidence>
<evidence type="ECO:0000313" key="6">
    <source>
        <dbReference type="Proteomes" id="UP000187406"/>
    </source>
</evidence>
<gene>
    <name evidence="5" type="ORF">CFOL_v3_11978</name>
</gene>
<dbReference type="STRING" id="3775.A0A1Q3BKH2"/>
<keyword evidence="4" id="KW-0812">Transmembrane</keyword>
<feature type="repeat" description="PPR" evidence="3">
    <location>
        <begin position="504"/>
        <end position="538"/>
    </location>
</feature>
<dbReference type="Pfam" id="PF01535">
    <property type="entry name" value="PPR"/>
    <property type="match status" value="8"/>
</dbReference>
<organism evidence="5 6">
    <name type="scientific">Cephalotus follicularis</name>
    <name type="common">Albany pitcher plant</name>
    <dbReference type="NCBI Taxonomy" id="3775"/>
    <lineage>
        <taxon>Eukaryota</taxon>
        <taxon>Viridiplantae</taxon>
        <taxon>Streptophyta</taxon>
        <taxon>Embryophyta</taxon>
        <taxon>Tracheophyta</taxon>
        <taxon>Spermatophyta</taxon>
        <taxon>Magnoliopsida</taxon>
        <taxon>eudicotyledons</taxon>
        <taxon>Gunneridae</taxon>
        <taxon>Pentapetalae</taxon>
        <taxon>rosids</taxon>
        <taxon>fabids</taxon>
        <taxon>Oxalidales</taxon>
        <taxon>Cephalotaceae</taxon>
        <taxon>Cephalotus</taxon>
    </lineage>
</organism>
<feature type="repeat" description="PPR" evidence="3">
    <location>
        <begin position="299"/>
        <end position="333"/>
    </location>
</feature>
<dbReference type="NCBIfam" id="TIGR00756">
    <property type="entry name" value="PPR"/>
    <property type="match status" value="6"/>
</dbReference>
<feature type="repeat" description="PPR" evidence="3">
    <location>
        <begin position="264"/>
        <end position="298"/>
    </location>
</feature>
<feature type="transmembrane region" description="Helical" evidence="4">
    <location>
        <begin position="20"/>
        <end position="39"/>
    </location>
</feature>
<dbReference type="InterPro" id="IPR002885">
    <property type="entry name" value="PPR_rpt"/>
</dbReference>
<dbReference type="PANTHER" id="PTHR47941">
    <property type="entry name" value="PENTATRICOPEPTIDE REPEAT-CONTAINING PROTEIN 3, MITOCHONDRIAL"/>
    <property type="match status" value="1"/>
</dbReference>
<keyword evidence="4" id="KW-1133">Transmembrane helix</keyword>
<dbReference type="OrthoDB" id="185373at2759"/>
<evidence type="ECO:0000313" key="5">
    <source>
        <dbReference type="EMBL" id="GAV68475.1"/>
    </source>
</evidence>
<protein>
    <submittedName>
        <fullName evidence="5">PPR domain-containing protein/PPR_2 domain-containing protein/PPR_3 domain-containing protein</fullName>
    </submittedName>
</protein>
<dbReference type="AlphaFoldDB" id="A0A1Q3BKH2"/>
<dbReference type="PROSITE" id="PS51375">
    <property type="entry name" value="PPR"/>
    <property type="match status" value="7"/>
</dbReference>
<dbReference type="Gene3D" id="1.25.40.10">
    <property type="entry name" value="Tetratricopeptide repeat domain"/>
    <property type="match status" value="6"/>
</dbReference>
<proteinExistence type="inferred from homology"/>
<reference evidence="6" key="1">
    <citation type="submission" date="2016-04" db="EMBL/GenBank/DDBJ databases">
        <title>Cephalotus genome sequencing.</title>
        <authorList>
            <person name="Fukushima K."/>
            <person name="Hasebe M."/>
            <person name="Fang X."/>
        </authorList>
    </citation>
    <scope>NUCLEOTIDE SEQUENCE [LARGE SCALE GENOMIC DNA]</scope>
    <source>
        <strain evidence="6">cv. St1</strain>
    </source>
</reference>
<keyword evidence="2" id="KW-0677">Repeat</keyword>
<sequence length="755" mass="85652">MFLHSITVDASVLRSVVYRFVYIFFSLPLMAVKLSSFTISKRIPKWVNQNAFISSLSCANSIQKDPETDQSSPKATDFEAKIQFLSHKLYPDTLIQVLDRTHDLNSAVRIFKWAALQKRFNHTVDSYYWMILKLGLAGRVKEMEELCQNMMKDRCPGVEQAIVLLIDSFVNQSRLDEAVRVLVHMNSGGYKASVDVFNVVLGAVVKEKRGFEDVLFVYKEMVRAGVAPNLDTLNYLLEALFESNRAESALDQFRRLSNKGCIPNSRTFEIVVRGLIEKNYVDDSVKILHEMFELGCQPDLSFFNCIIPLFCRENKLDEIARLFSMMRASNFVLDLVVYGELISCLCKNLWLDDASNILQEMMKYDLTPTANVFVDIVNGLCKVRKFDEAMKLLEDKCSHLTSPYNVLLECYCNSGKIFTAKILLEKMSERKTADCHSWNVLLRWICENVGIKKANELLGRMIISSISPDCSTYSALVIGNCRLSKYEDALKLFHRVHATFSALDSLSYSKLVEGLCQVGRIKEAADIFCYMSSNGCSLQSSLFNSLIKSLCGTGKVDDPIKLLWWAFNTGTSCTNATYSILMNGLFNSKRYRDLLVVLSQMLIRGYTLDVEAYCILIRSMIAENRTEDCALFFKLMVCECLLPNLETVYDLLSYLASHSQLHTVSIAIDKLISNGEILNSRMYNLLIYGLWKEGFNSEACRLLDLMLEKGWVPDSMTHQLLIGSFPTEEAERGTFSYSTLQDNVTDILAEGLGKT</sequence>
<comment type="caution">
    <text evidence="5">The sequence shown here is derived from an EMBL/GenBank/DDBJ whole genome shotgun (WGS) entry which is preliminary data.</text>
</comment>